<name>A0A2P2MCT9_RHIMU</name>
<proteinExistence type="predicted"/>
<reference evidence="1" key="1">
    <citation type="submission" date="2018-02" db="EMBL/GenBank/DDBJ databases">
        <title>Rhizophora mucronata_Transcriptome.</title>
        <authorList>
            <person name="Meera S.P."/>
            <person name="Sreeshan A."/>
            <person name="Augustine A."/>
        </authorList>
    </citation>
    <scope>NUCLEOTIDE SEQUENCE</scope>
    <source>
        <tissue evidence="1">Leaf</tissue>
    </source>
</reference>
<evidence type="ECO:0000313" key="1">
    <source>
        <dbReference type="EMBL" id="MBX28031.1"/>
    </source>
</evidence>
<protein>
    <submittedName>
        <fullName evidence="1">Uncharacterized protein</fullName>
    </submittedName>
</protein>
<sequence length="27" mass="3064">MFHFSSVGWVIHPSIVPVIIPRTCRAI</sequence>
<dbReference type="AlphaFoldDB" id="A0A2P2MCT9"/>
<accession>A0A2P2MCT9</accession>
<organism evidence="1">
    <name type="scientific">Rhizophora mucronata</name>
    <name type="common">Asiatic mangrove</name>
    <dbReference type="NCBI Taxonomy" id="61149"/>
    <lineage>
        <taxon>Eukaryota</taxon>
        <taxon>Viridiplantae</taxon>
        <taxon>Streptophyta</taxon>
        <taxon>Embryophyta</taxon>
        <taxon>Tracheophyta</taxon>
        <taxon>Spermatophyta</taxon>
        <taxon>Magnoliopsida</taxon>
        <taxon>eudicotyledons</taxon>
        <taxon>Gunneridae</taxon>
        <taxon>Pentapetalae</taxon>
        <taxon>rosids</taxon>
        <taxon>fabids</taxon>
        <taxon>Malpighiales</taxon>
        <taxon>Rhizophoraceae</taxon>
        <taxon>Rhizophora</taxon>
    </lineage>
</organism>
<dbReference type="EMBL" id="GGEC01047547">
    <property type="protein sequence ID" value="MBX28031.1"/>
    <property type="molecule type" value="Transcribed_RNA"/>
</dbReference>